<feature type="compositionally biased region" description="Polar residues" evidence="6">
    <location>
        <begin position="1"/>
        <end position="12"/>
    </location>
</feature>
<feature type="region of interest" description="Disordered" evidence="6">
    <location>
        <begin position="1"/>
        <end position="23"/>
    </location>
</feature>
<dbReference type="EMBL" id="CP036402">
    <property type="protein sequence ID" value="QBI21179.1"/>
    <property type="molecule type" value="Genomic_DNA"/>
</dbReference>
<proteinExistence type="predicted"/>
<keyword evidence="9" id="KW-1185">Reference proteome</keyword>
<accession>A0A411YJ79</accession>
<keyword evidence="4 7" id="KW-1133">Transmembrane helix</keyword>
<feature type="transmembrane region" description="Helical" evidence="7">
    <location>
        <begin position="374"/>
        <end position="393"/>
    </location>
</feature>
<dbReference type="OrthoDB" id="9792579at2"/>
<evidence type="ECO:0000256" key="3">
    <source>
        <dbReference type="ARBA" id="ARBA00022692"/>
    </source>
</evidence>
<evidence type="ECO:0000313" key="8">
    <source>
        <dbReference type="EMBL" id="QBI21179.1"/>
    </source>
</evidence>
<reference evidence="8 9" key="1">
    <citation type="submission" date="2019-01" db="EMBL/GenBank/DDBJ databases">
        <title>Egibacter rhizosphaerae EGI 80759T.</title>
        <authorList>
            <person name="Chen D.-D."/>
            <person name="Tian Y."/>
            <person name="Jiao J.-Y."/>
            <person name="Zhang X.-T."/>
            <person name="Zhang Y.-G."/>
            <person name="Zhang Y."/>
            <person name="Xiao M."/>
            <person name="Shu W.-S."/>
            <person name="Li W.-J."/>
        </authorList>
    </citation>
    <scope>NUCLEOTIDE SEQUENCE [LARGE SCALE GENOMIC DNA]</scope>
    <source>
        <strain evidence="8 9">EGI 80759</strain>
    </source>
</reference>
<sequence>MAVSENTTSETSAEAPKPLQPPRRIPKLRHLQTLGTAFLVLGVLVVWASTALEDEPITMAIGVGEAAPRFDVTPDLTVLVIGLVMTIAGLVALADRWTGRYAAVGLLVSAILLLPLLVVLSVGLSGAPQTNILTLAAEALRRGTPIALGALAGLWCERSGVINIGIEGMMLAGAGIGFLSYTMVFGGVPGLGLVGAVLVAVLTGGLMAALHAMLCVTFKTDQIVSGVVINLLALGLTSFLRREILLPADATSAPTLPQIDLLVLSDLPVVGPLFSGRPIFFTMFLAVLVTHIVLFRSRWGLRVRSVGEKPHAAETAGLNVVKLRYQAVIVGGLLAGLGGAWFSLETVGGFDDGMTQGNGFIALAAMIFGKWRPWSAFGGAMLFGLASSIGTRIQLLGVEVGDFPIPPQFMQAFPYVVTIIVLAGAIGRAVPPAAIGQPYEPSR</sequence>
<protein>
    <submittedName>
        <fullName evidence="8">ABC transporter permease</fullName>
    </submittedName>
</protein>
<feature type="transmembrane region" description="Helical" evidence="7">
    <location>
        <begin position="168"/>
        <end position="188"/>
    </location>
</feature>
<feature type="transmembrane region" description="Helical" evidence="7">
    <location>
        <begin position="278"/>
        <end position="295"/>
    </location>
</feature>
<feature type="transmembrane region" description="Helical" evidence="7">
    <location>
        <begin position="194"/>
        <end position="216"/>
    </location>
</feature>
<evidence type="ECO:0000256" key="2">
    <source>
        <dbReference type="ARBA" id="ARBA00022475"/>
    </source>
</evidence>
<evidence type="ECO:0000256" key="7">
    <source>
        <dbReference type="SAM" id="Phobius"/>
    </source>
</evidence>
<keyword evidence="3 7" id="KW-0812">Transmembrane</keyword>
<dbReference type="GO" id="GO:0022857">
    <property type="term" value="F:transmembrane transporter activity"/>
    <property type="evidence" value="ECO:0007669"/>
    <property type="project" value="InterPro"/>
</dbReference>
<organism evidence="8 9">
    <name type="scientific">Egibacter rhizosphaerae</name>
    <dbReference type="NCBI Taxonomy" id="1670831"/>
    <lineage>
        <taxon>Bacteria</taxon>
        <taxon>Bacillati</taxon>
        <taxon>Actinomycetota</taxon>
        <taxon>Nitriliruptoria</taxon>
        <taxon>Egibacterales</taxon>
        <taxon>Egibacteraceae</taxon>
        <taxon>Egibacter</taxon>
    </lineage>
</organism>
<dbReference type="CDD" id="cd06580">
    <property type="entry name" value="TM_PBP1_transp_TpRbsC_like"/>
    <property type="match status" value="1"/>
</dbReference>
<dbReference type="PANTHER" id="PTHR43370:SF1">
    <property type="entry name" value="GUANOSINE ABC TRANSPORTER PERMEASE PROTEIN NUPQ"/>
    <property type="match status" value="1"/>
</dbReference>
<dbReference type="InterPro" id="IPR001851">
    <property type="entry name" value="ABC_transp_permease"/>
</dbReference>
<dbReference type="KEGG" id="erz:ER308_17450"/>
<name>A0A411YJ79_9ACTN</name>
<dbReference type="Pfam" id="PF02653">
    <property type="entry name" value="BPD_transp_2"/>
    <property type="match status" value="1"/>
</dbReference>
<feature type="transmembrane region" description="Helical" evidence="7">
    <location>
        <begin position="101"/>
        <end position="127"/>
    </location>
</feature>
<feature type="transmembrane region" description="Helical" evidence="7">
    <location>
        <begin position="223"/>
        <end position="240"/>
    </location>
</feature>
<keyword evidence="2" id="KW-1003">Cell membrane</keyword>
<comment type="subcellular location">
    <subcellularLocation>
        <location evidence="1">Cell membrane</location>
        <topology evidence="1">Multi-pass membrane protein</topology>
    </subcellularLocation>
</comment>
<feature type="transmembrane region" description="Helical" evidence="7">
    <location>
        <begin position="33"/>
        <end position="52"/>
    </location>
</feature>
<gene>
    <name evidence="8" type="ORF">ER308_17450</name>
</gene>
<dbReference type="PANTHER" id="PTHR43370">
    <property type="entry name" value="SUGAR ABC TRANSPORTER INTEGRAL MEMBRANE PROTEIN-RELATED"/>
    <property type="match status" value="1"/>
</dbReference>
<feature type="transmembrane region" description="Helical" evidence="7">
    <location>
        <begin position="139"/>
        <end position="156"/>
    </location>
</feature>
<dbReference type="Proteomes" id="UP000291469">
    <property type="component" value="Chromosome"/>
</dbReference>
<feature type="transmembrane region" description="Helical" evidence="7">
    <location>
        <begin position="72"/>
        <end position="94"/>
    </location>
</feature>
<evidence type="ECO:0000313" key="9">
    <source>
        <dbReference type="Proteomes" id="UP000291469"/>
    </source>
</evidence>
<evidence type="ECO:0000256" key="6">
    <source>
        <dbReference type="SAM" id="MobiDB-lite"/>
    </source>
</evidence>
<feature type="transmembrane region" description="Helical" evidence="7">
    <location>
        <begin position="413"/>
        <end position="435"/>
    </location>
</feature>
<keyword evidence="5 7" id="KW-0472">Membrane</keyword>
<dbReference type="AlphaFoldDB" id="A0A411YJ79"/>
<evidence type="ECO:0000256" key="5">
    <source>
        <dbReference type="ARBA" id="ARBA00023136"/>
    </source>
</evidence>
<evidence type="ECO:0000256" key="1">
    <source>
        <dbReference type="ARBA" id="ARBA00004651"/>
    </source>
</evidence>
<evidence type="ECO:0000256" key="4">
    <source>
        <dbReference type="ARBA" id="ARBA00022989"/>
    </source>
</evidence>
<dbReference type="GO" id="GO:0005886">
    <property type="term" value="C:plasma membrane"/>
    <property type="evidence" value="ECO:0007669"/>
    <property type="project" value="UniProtKB-SubCell"/>
</dbReference>